<evidence type="ECO:0000256" key="6">
    <source>
        <dbReference type="ARBA" id="ARBA00022967"/>
    </source>
</evidence>
<sequence length="471" mass="51255">MCLLELKAVSFGYQAAIGELFDELSLQLRQGECHLIHGSTGSGKSTLLKLLVGVLSRPFSGERVCQQPCSIGVVMQDPNVQLLRQTVGAEVAFALENSGVPSNKMIDLVAHALRQAGLYVALNTPIANLSLGQRYRLMIAAQLVSSPQILLLDEPWAQLDNQGVDELTGLLFELQRRGMAIVIVEHHRGAFSQCVTHRWMLSGGKLISYQPCDEPVISVCQLPGLNRRRDLSLLAPVVVSKALTLQFNDNKLLFHSSGLNLYPGEVVALIGDNGSGKSTLLKALAGIQSDIGALDLNVLGVRPKLGRYGASLALLHQRPSRQLFESTVIEEMQFSLKRYGLPIERGIGMLTKLGLSTLANLSPHTLSYGQQHLVALASLACLQPKLLLLDDPFAGLDSRYVDVVVDLINELSQQGCAILLSNHRVQPQLAVDHYWCIAQQTLRCYRAESLAGEVALKHCDGMVSDGYQDVG</sequence>
<keyword evidence="7" id="KW-0472">Membrane</keyword>
<keyword evidence="5" id="KW-0067">ATP-binding</keyword>
<dbReference type="SUPFAM" id="SSF52540">
    <property type="entry name" value="P-loop containing nucleoside triphosphate hydrolases"/>
    <property type="match status" value="2"/>
</dbReference>
<dbReference type="GO" id="GO:0043190">
    <property type="term" value="C:ATP-binding cassette (ABC) transporter complex"/>
    <property type="evidence" value="ECO:0007669"/>
    <property type="project" value="TreeGrafter"/>
</dbReference>
<evidence type="ECO:0000256" key="3">
    <source>
        <dbReference type="ARBA" id="ARBA00022475"/>
    </source>
</evidence>
<evidence type="ECO:0000256" key="1">
    <source>
        <dbReference type="ARBA" id="ARBA00004202"/>
    </source>
</evidence>
<evidence type="ECO:0000256" key="4">
    <source>
        <dbReference type="ARBA" id="ARBA00022741"/>
    </source>
</evidence>
<dbReference type="InterPro" id="IPR027417">
    <property type="entry name" value="P-loop_NTPase"/>
</dbReference>
<evidence type="ECO:0000256" key="7">
    <source>
        <dbReference type="ARBA" id="ARBA00023136"/>
    </source>
</evidence>
<dbReference type="CDD" id="cd03225">
    <property type="entry name" value="ABC_cobalt_CbiO_domain1"/>
    <property type="match status" value="2"/>
</dbReference>
<dbReference type="InterPro" id="IPR003593">
    <property type="entry name" value="AAA+_ATPase"/>
</dbReference>
<dbReference type="OrthoDB" id="501320at2"/>
<dbReference type="SMART" id="SM00382">
    <property type="entry name" value="AAA"/>
    <property type="match status" value="2"/>
</dbReference>
<keyword evidence="4" id="KW-0547">Nucleotide-binding</keyword>
<evidence type="ECO:0000256" key="5">
    <source>
        <dbReference type="ARBA" id="ARBA00022840"/>
    </source>
</evidence>
<name>A0A1E5IYM6_SHECO</name>
<keyword evidence="2" id="KW-0813">Transport</keyword>
<dbReference type="STRING" id="23.BEL05_17695"/>
<dbReference type="GO" id="GO:0016887">
    <property type="term" value="F:ATP hydrolysis activity"/>
    <property type="evidence" value="ECO:0007669"/>
    <property type="project" value="InterPro"/>
</dbReference>
<evidence type="ECO:0000259" key="8">
    <source>
        <dbReference type="PROSITE" id="PS50893"/>
    </source>
</evidence>
<dbReference type="AlphaFoldDB" id="A0A1E5IYM6"/>
<feature type="domain" description="ABC transporter" evidence="8">
    <location>
        <begin position="4"/>
        <end position="228"/>
    </location>
</feature>
<dbReference type="EMBL" id="MCBT01000003">
    <property type="protein sequence ID" value="OEG75655.1"/>
    <property type="molecule type" value="Genomic_DNA"/>
</dbReference>
<organism evidence="9 10">
    <name type="scientific">Shewanella colwelliana</name>
    <name type="common">Alteromonas colwelliana</name>
    <dbReference type="NCBI Taxonomy" id="23"/>
    <lineage>
        <taxon>Bacteria</taxon>
        <taxon>Pseudomonadati</taxon>
        <taxon>Pseudomonadota</taxon>
        <taxon>Gammaproteobacteria</taxon>
        <taxon>Alteromonadales</taxon>
        <taxon>Shewanellaceae</taxon>
        <taxon>Shewanella</taxon>
    </lineage>
</organism>
<dbReference type="InterPro" id="IPR003439">
    <property type="entry name" value="ABC_transporter-like_ATP-bd"/>
</dbReference>
<keyword evidence="3" id="KW-1003">Cell membrane</keyword>
<feature type="domain" description="ABC transporter" evidence="8">
    <location>
        <begin position="234"/>
        <end position="464"/>
    </location>
</feature>
<protein>
    <submittedName>
        <fullName evidence="9">ABC transporter</fullName>
    </submittedName>
</protein>
<dbReference type="InterPro" id="IPR015856">
    <property type="entry name" value="ABC_transpr_CbiO/EcfA_su"/>
</dbReference>
<keyword evidence="6" id="KW-1278">Translocase</keyword>
<gene>
    <name evidence="9" type="ORF">BEL05_17695</name>
</gene>
<dbReference type="Gene3D" id="3.40.50.300">
    <property type="entry name" value="P-loop containing nucleotide triphosphate hydrolases"/>
    <property type="match status" value="2"/>
</dbReference>
<dbReference type="PANTHER" id="PTHR43553:SF27">
    <property type="entry name" value="ENERGY-COUPLING FACTOR TRANSPORTER ATP-BINDING PROTEIN ECFA2"/>
    <property type="match status" value="1"/>
</dbReference>
<dbReference type="GO" id="GO:0005524">
    <property type="term" value="F:ATP binding"/>
    <property type="evidence" value="ECO:0007669"/>
    <property type="project" value="UniProtKB-KW"/>
</dbReference>
<evidence type="ECO:0000256" key="2">
    <source>
        <dbReference type="ARBA" id="ARBA00022448"/>
    </source>
</evidence>
<dbReference type="Proteomes" id="UP000095230">
    <property type="component" value="Unassembled WGS sequence"/>
</dbReference>
<proteinExistence type="predicted"/>
<dbReference type="InterPro" id="IPR050095">
    <property type="entry name" value="ECF_ABC_transporter_ATP-bd"/>
</dbReference>
<comment type="subcellular location">
    <subcellularLocation>
        <location evidence="1">Cell membrane</location>
        <topology evidence="1">Peripheral membrane protein</topology>
    </subcellularLocation>
</comment>
<reference evidence="9 10" key="1">
    <citation type="submission" date="2016-07" db="EMBL/GenBank/DDBJ databases">
        <title>Whole-genome of two Shewanella species isolated from a digestive organ of sea cucumber Apostichopus japonicus Selenka 1867.</title>
        <authorList>
            <person name="Hong H.-H."/>
            <person name="Choi H."/>
            <person name="Cheon S."/>
            <person name="Oh J.-S."/>
            <person name="Lee H.-G."/>
            <person name="Park C."/>
        </authorList>
    </citation>
    <scope>NUCLEOTIDE SEQUENCE [LARGE SCALE GENOMIC DNA]</scope>
    <source>
        <strain evidence="9 10">CSB03KR</strain>
    </source>
</reference>
<comment type="caution">
    <text evidence="9">The sequence shown here is derived from an EMBL/GenBank/DDBJ whole genome shotgun (WGS) entry which is preliminary data.</text>
</comment>
<dbReference type="Pfam" id="PF00005">
    <property type="entry name" value="ABC_tran"/>
    <property type="match status" value="2"/>
</dbReference>
<dbReference type="GO" id="GO:0042626">
    <property type="term" value="F:ATPase-coupled transmembrane transporter activity"/>
    <property type="evidence" value="ECO:0007669"/>
    <property type="project" value="TreeGrafter"/>
</dbReference>
<dbReference type="PANTHER" id="PTHR43553">
    <property type="entry name" value="HEAVY METAL TRANSPORTER"/>
    <property type="match status" value="1"/>
</dbReference>
<dbReference type="PROSITE" id="PS50893">
    <property type="entry name" value="ABC_TRANSPORTER_2"/>
    <property type="match status" value="2"/>
</dbReference>
<evidence type="ECO:0000313" key="10">
    <source>
        <dbReference type="Proteomes" id="UP000095230"/>
    </source>
</evidence>
<accession>A0A1E5IYM6</accession>
<evidence type="ECO:0000313" key="9">
    <source>
        <dbReference type="EMBL" id="OEG75655.1"/>
    </source>
</evidence>